<name>A0A0A9EMP4_ARUDO</name>
<dbReference type="EMBL" id="GBRH01197622">
    <property type="protein sequence ID" value="JAE00274.1"/>
    <property type="molecule type" value="Transcribed_RNA"/>
</dbReference>
<organism evidence="1">
    <name type="scientific">Arundo donax</name>
    <name type="common">Giant reed</name>
    <name type="synonym">Donax arundinaceus</name>
    <dbReference type="NCBI Taxonomy" id="35708"/>
    <lineage>
        <taxon>Eukaryota</taxon>
        <taxon>Viridiplantae</taxon>
        <taxon>Streptophyta</taxon>
        <taxon>Embryophyta</taxon>
        <taxon>Tracheophyta</taxon>
        <taxon>Spermatophyta</taxon>
        <taxon>Magnoliopsida</taxon>
        <taxon>Liliopsida</taxon>
        <taxon>Poales</taxon>
        <taxon>Poaceae</taxon>
        <taxon>PACMAD clade</taxon>
        <taxon>Arundinoideae</taxon>
        <taxon>Arundineae</taxon>
        <taxon>Arundo</taxon>
    </lineage>
</organism>
<accession>A0A0A9EMP4</accession>
<sequence length="59" mass="6671">MLFTPFVGVKTFFCLVQKNRLNAILNILLALTFQKAIIINVDTFGQTFLFTTCTASRIL</sequence>
<reference evidence="1" key="1">
    <citation type="submission" date="2014-09" db="EMBL/GenBank/DDBJ databases">
        <authorList>
            <person name="Magalhaes I.L.F."/>
            <person name="Oliveira U."/>
            <person name="Santos F.R."/>
            <person name="Vidigal T.H.D.A."/>
            <person name="Brescovit A.D."/>
            <person name="Santos A.J."/>
        </authorList>
    </citation>
    <scope>NUCLEOTIDE SEQUENCE</scope>
    <source>
        <tissue evidence="1">Shoot tissue taken approximately 20 cm above the soil surface</tissue>
    </source>
</reference>
<evidence type="ECO:0000313" key="1">
    <source>
        <dbReference type="EMBL" id="JAE00274.1"/>
    </source>
</evidence>
<dbReference type="AlphaFoldDB" id="A0A0A9EMP4"/>
<proteinExistence type="predicted"/>
<protein>
    <submittedName>
        <fullName evidence="1">Uncharacterized protein</fullName>
    </submittedName>
</protein>
<reference evidence="1" key="2">
    <citation type="journal article" date="2015" name="Data Brief">
        <title>Shoot transcriptome of the giant reed, Arundo donax.</title>
        <authorList>
            <person name="Barrero R.A."/>
            <person name="Guerrero F.D."/>
            <person name="Moolhuijzen P."/>
            <person name="Goolsby J.A."/>
            <person name="Tidwell J."/>
            <person name="Bellgard S.E."/>
            <person name="Bellgard M.I."/>
        </authorList>
    </citation>
    <scope>NUCLEOTIDE SEQUENCE</scope>
    <source>
        <tissue evidence="1">Shoot tissue taken approximately 20 cm above the soil surface</tissue>
    </source>
</reference>